<feature type="transmembrane region" description="Helical" evidence="1">
    <location>
        <begin position="352"/>
        <end position="372"/>
    </location>
</feature>
<feature type="transmembrane region" description="Helical" evidence="1">
    <location>
        <begin position="329"/>
        <end position="345"/>
    </location>
</feature>
<dbReference type="AlphaFoldDB" id="A0A8F9TWN0"/>
<feature type="transmembrane region" description="Helical" evidence="1">
    <location>
        <begin position="978"/>
        <end position="1001"/>
    </location>
</feature>
<dbReference type="RefSeq" id="WP_220163821.1">
    <property type="nucleotide sequence ID" value="NZ_CP080507.1"/>
</dbReference>
<dbReference type="PANTHER" id="PTHR32063:SF24">
    <property type="entry name" value="CATION EFFLUX SYSTEM (ACRB_ACRD_ACRF FAMILY)"/>
    <property type="match status" value="1"/>
</dbReference>
<evidence type="ECO:0000256" key="1">
    <source>
        <dbReference type="SAM" id="Phobius"/>
    </source>
</evidence>
<protein>
    <submittedName>
        <fullName evidence="2">Efflux RND transporter permease subunit</fullName>
    </submittedName>
</protein>
<feature type="transmembrane region" description="Helical" evidence="1">
    <location>
        <begin position="844"/>
        <end position="867"/>
    </location>
</feature>
<dbReference type="Pfam" id="PF00873">
    <property type="entry name" value="ACR_tran"/>
    <property type="match status" value="1"/>
</dbReference>
<feature type="transmembrane region" description="Helical" evidence="1">
    <location>
        <begin position="900"/>
        <end position="921"/>
    </location>
</feature>
<accession>A0A8F9TWN0</accession>
<dbReference type="InterPro" id="IPR027463">
    <property type="entry name" value="AcrB_DN_DC_subdom"/>
</dbReference>
<dbReference type="Proteomes" id="UP000825051">
    <property type="component" value="Chromosome"/>
</dbReference>
<dbReference type="Gene3D" id="3.30.70.1320">
    <property type="entry name" value="Multidrug efflux transporter AcrB pore domain like"/>
    <property type="match status" value="1"/>
</dbReference>
<feature type="transmembrane region" description="Helical" evidence="1">
    <location>
        <begin position="451"/>
        <end position="475"/>
    </location>
</feature>
<dbReference type="PANTHER" id="PTHR32063">
    <property type="match status" value="1"/>
</dbReference>
<keyword evidence="1" id="KW-0812">Transmembrane</keyword>
<dbReference type="GO" id="GO:0005886">
    <property type="term" value="C:plasma membrane"/>
    <property type="evidence" value="ECO:0007669"/>
    <property type="project" value="TreeGrafter"/>
</dbReference>
<sequence length="1009" mass="107844">MQAHRRAVLFLLAILILAGAGATWTLPVSLFPQVDFPRIVVSLDAGDRPVERMTTEVTIPIENAVRSVPGLRSIRSASTRGSAEVSINFDWGADMISALLQVESAVNRTLSSLPPGTTFEARRMDPTVFPSIAYSLTSSRRSLVALRDIAYYQLRPLLSAVDGVAQVAVLGGAEAEYRVTIDPAQLEAHGLTVGDVARALSAANTISAVGRIEDHYKLYLTLVDNRLATAEQLGATVLTTRPAGLLRVADIGTVTLATKPQWTRVTADGREAVIFQVYQQPGGNTVQIAADVRAKLKGVTGQLPPDVKVANWYDQSQLIVAAEKSVRDAVAIGVLLAGAVLLLFLRNGKITLIAIVCVPASLAATVLLLKLLHGSFNIMTLGGMAAAVGLIIDDAIVMVEHVVRRLRGSTGPHHGRVWAAAAEFTEPLVASSLSTVIIFAPLAFLSGVTGAFFRALSLTMAASLVISFLLAWLAVPILADHFLTAKDAQQREGGALTTRVHRAYDRLMRRVLGRPALILLGIGPLLVAAWFGYRQVGSGFMPSMDEGGFILDYRAASGTSLTETDRLLSQVEAILQATPEVETYSRRTGLQLGGGLTEANEGDFFIRLKPPPRRDIDDVIDEVRTKVHATVPGLEIEMAELMEDLIGDLTAVPQPIEIKLYADDGALLQRTAPHVADAIGRIPGVVDVKDGIVLAGDALNITVDRDLAAREGMDPQAITTQLADLLGGAETTTKIEQGPKLVGIRVWIPTDERRTAEDIARLRLRAPDGHYFPAQRVAAISRVVGQPQISRDNLKRMLAVTARISGRDLGSTIRDVQAALRRPGTVPAGMYFALGGTYAQQRSAFTGLMLVFGAAVALVFLLLLFLYESFFTAGAMLVSTLLALSAVMIGLWLTHTELNISSMMGLTMIVGIATEVAIFYVSEFESLPADLPTADALVQAGVNRLRPITMTTFAAILALLPLALGLGAGSAMQQPLAIAIVSGLLLQMPVVLIVLPVLLSLRHPRPPTT</sequence>
<dbReference type="SUPFAM" id="SSF82693">
    <property type="entry name" value="Multidrug efflux transporter AcrB pore domain, PN1, PN2, PC1 and PC2 subdomains"/>
    <property type="match status" value="3"/>
</dbReference>
<dbReference type="SUPFAM" id="SSF82866">
    <property type="entry name" value="Multidrug efflux transporter AcrB transmembrane domain"/>
    <property type="match status" value="2"/>
</dbReference>
<dbReference type="PRINTS" id="PR00702">
    <property type="entry name" value="ACRIFLAVINRP"/>
</dbReference>
<dbReference type="Gene3D" id="3.30.2090.10">
    <property type="entry name" value="Multidrug efflux transporter AcrB TolC docking domain, DN and DC subdomains"/>
    <property type="match status" value="2"/>
</dbReference>
<keyword evidence="1" id="KW-0472">Membrane</keyword>
<dbReference type="Gene3D" id="1.20.1640.10">
    <property type="entry name" value="Multidrug efflux transporter AcrB transmembrane domain"/>
    <property type="match status" value="2"/>
</dbReference>
<keyword evidence="3" id="KW-1185">Reference proteome</keyword>
<evidence type="ECO:0000313" key="3">
    <source>
        <dbReference type="Proteomes" id="UP000825051"/>
    </source>
</evidence>
<evidence type="ECO:0000313" key="2">
    <source>
        <dbReference type="EMBL" id="QYM79648.1"/>
    </source>
</evidence>
<reference evidence="2" key="1">
    <citation type="submission" date="2021-08" db="EMBL/GenBank/DDBJ databases">
        <title>Genome of a novel bacterium of the phylum Verrucomicrobia, Oleiharenicola sp. KSB-15.</title>
        <authorList>
            <person name="Chung J.-H."/>
            <person name="Ahn J.-H."/>
            <person name="Yoon Y."/>
            <person name="Kim D.-Y."/>
            <person name="An S.-H."/>
            <person name="Park I."/>
            <person name="Yeon J."/>
        </authorList>
    </citation>
    <scope>NUCLEOTIDE SEQUENCE</scope>
    <source>
        <strain evidence="2">KSB-15</strain>
    </source>
</reference>
<feature type="transmembrane region" description="Helical" evidence="1">
    <location>
        <begin position="953"/>
        <end position="972"/>
    </location>
</feature>
<proteinExistence type="predicted"/>
<organism evidence="2 3">
    <name type="scientific">Horticoccus luteus</name>
    <dbReference type="NCBI Taxonomy" id="2862869"/>
    <lineage>
        <taxon>Bacteria</taxon>
        <taxon>Pseudomonadati</taxon>
        <taxon>Verrucomicrobiota</taxon>
        <taxon>Opitutia</taxon>
        <taxon>Opitutales</taxon>
        <taxon>Opitutaceae</taxon>
        <taxon>Horticoccus</taxon>
    </lineage>
</organism>
<dbReference type="Gene3D" id="3.30.70.1440">
    <property type="entry name" value="Multidrug efflux transporter AcrB pore domain"/>
    <property type="match status" value="1"/>
</dbReference>
<dbReference type="KEGG" id="ole:K0B96_03240"/>
<dbReference type="Gene3D" id="3.30.70.1430">
    <property type="entry name" value="Multidrug efflux transporter AcrB pore domain"/>
    <property type="match status" value="2"/>
</dbReference>
<dbReference type="GO" id="GO:0042910">
    <property type="term" value="F:xenobiotic transmembrane transporter activity"/>
    <property type="evidence" value="ECO:0007669"/>
    <property type="project" value="TreeGrafter"/>
</dbReference>
<feature type="transmembrane region" description="Helical" evidence="1">
    <location>
        <begin position="424"/>
        <end position="445"/>
    </location>
</feature>
<dbReference type="EMBL" id="CP080507">
    <property type="protein sequence ID" value="QYM79648.1"/>
    <property type="molecule type" value="Genomic_DNA"/>
</dbReference>
<dbReference type="SUPFAM" id="SSF82714">
    <property type="entry name" value="Multidrug efflux transporter AcrB TolC docking domain, DN and DC subdomains"/>
    <property type="match status" value="2"/>
</dbReference>
<feature type="transmembrane region" description="Helical" evidence="1">
    <location>
        <begin position="511"/>
        <end position="533"/>
    </location>
</feature>
<gene>
    <name evidence="2" type="ORF">K0B96_03240</name>
</gene>
<keyword evidence="1" id="KW-1133">Transmembrane helix</keyword>
<feature type="transmembrane region" description="Helical" evidence="1">
    <location>
        <begin position="874"/>
        <end position="894"/>
    </location>
</feature>
<name>A0A8F9TWN0_9BACT</name>
<dbReference type="InterPro" id="IPR001036">
    <property type="entry name" value="Acrflvin-R"/>
</dbReference>